<keyword evidence="5" id="KW-0812">Transmembrane</keyword>
<keyword evidence="5" id="KW-1133">Transmembrane helix</keyword>
<evidence type="ECO:0000259" key="7">
    <source>
        <dbReference type="PROSITE" id="PS50885"/>
    </source>
</evidence>
<dbReference type="Pfam" id="PF00015">
    <property type="entry name" value="MCPsignal"/>
    <property type="match status" value="1"/>
</dbReference>
<dbReference type="SMART" id="SM00304">
    <property type="entry name" value="HAMP"/>
    <property type="match status" value="1"/>
</dbReference>
<dbReference type="SMART" id="SM00283">
    <property type="entry name" value="MA"/>
    <property type="match status" value="1"/>
</dbReference>
<gene>
    <name evidence="8" type="ORF">FKG95_09995</name>
</gene>
<keyword evidence="1 3" id="KW-0807">Transducer</keyword>
<dbReference type="GO" id="GO:0006935">
    <property type="term" value="P:chemotaxis"/>
    <property type="evidence" value="ECO:0007669"/>
    <property type="project" value="InterPro"/>
</dbReference>
<evidence type="ECO:0000256" key="1">
    <source>
        <dbReference type="ARBA" id="ARBA00023224"/>
    </source>
</evidence>
<proteinExistence type="inferred from homology"/>
<dbReference type="Gene3D" id="1.10.287.950">
    <property type="entry name" value="Methyl-accepting chemotaxis protein"/>
    <property type="match status" value="1"/>
</dbReference>
<evidence type="ECO:0000313" key="8">
    <source>
        <dbReference type="EMBL" id="TQV80499.1"/>
    </source>
</evidence>
<dbReference type="Gene3D" id="3.30.450.20">
    <property type="entry name" value="PAS domain"/>
    <property type="match status" value="1"/>
</dbReference>
<feature type="domain" description="Methyl-accepting transducer" evidence="6">
    <location>
        <begin position="397"/>
        <end position="640"/>
    </location>
</feature>
<dbReference type="PRINTS" id="PR00260">
    <property type="entry name" value="CHEMTRNSDUCR"/>
</dbReference>
<dbReference type="PANTHER" id="PTHR32089">
    <property type="entry name" value="METHYL-ACCEPTING CHEMOTAXIS PROTEIN MCPB"/>
    <property type="match status" value="1"/>
</dbReference>
<dbReference type="SUPFAM" id="SSF58104">
    <property type="entry name" value="Methyl-accepting chemotaxis protein (MCP) signaling domain"/>
    <property type="match status" value="1"/>
</dbReference>
<comment type="caution">
    <text evidence="8">The sequence shown here is derived from an EMBL/GenBank/DDBJ whole genome shotgun (WGS) entry which is preliminary data.</text>
</comment>
<dbReference type="InterPro" id="IPR004090">
    <property type="entry name" value="Chemotax_Me-accpt_rcpt"/>
</dbReference>
<evidence type="ECO:0000259" key="6">
    <source>
        <dbReference type="PROSITE" id="PS50111"/>
    </source>
</evidence>
<dbReference type="EMBL" id="VHSH01000003">
    <property type="protein sequence ID" value="TQV80499.1"/>
    <property type="molecule type" value="Genomic_DNA"/>
</dbReference>
<dbReference type="InterPro" id="IPR003660">
    <property type="entry name" value="HAMP_dom"/>
</dbReference>
<evidence type="ECO:0000256" key="2">
    <source>
        <dbReference type="ARBA" id="ARBA00029447"/>
    </source>
</evidence>
<dbReference type="CDD" id="cd06225">
    <property type="entry name" value="HAMP"/>
    <property type="match status" value="1"/>
</dbReference>
<accession>A0A545TTF4</accession>
<dbReference type="InterPro" id="IPR004089">
    <property type="entry name" value="MCPsignal_dom"/>
</dbReference>
<sequence>MFKRLRTGKIGVRLAMGFAMTALLGVGVTTAANLWTATNMGEQALQQKLAGLQGQLISALEAEATRALSMATTVAETAEVQRLFAERNRDALAALFVPSFAKMRDEQGVRQFQFHIAPATSFLRVHKPEKFDDDLSSFRLTVVAVNKNGRAISGLERGRAGLGMRGVVPVTQEGEQVGSVEFGLSFDQAFFDGFTARTSALAALYVLRDEAVETFATTFPAEVVFDEAVLRRAAAETGSRLQSEVDIDGIAHAALMTPVTDFSGNIVGVAVIGFDRSVMNAALNEGRLNSLGIGIAVFLASMLIAWSMNRSIARPISNITAVMRRLAKGEIQIDVPGLDRRDELGDMAGAVQVFKENASEARRLGEESAHASQQAEREKREATLKMAEELENSIKSVVETVASTSSQLQSSARSMSGTAGQTVAQATAVGKASDCATQNIQMVASSAEQLSGSISEISQQVSQSTDITQQAITQTEGASSTVEGLAEAAQKIGDVVSLIQDIAEQTNLLALNATIEAARAGEAGKGFAVVASEVKLLASQTAKATEEISGQIASMQSATSETVNAISGVRDVITRIGENASAISSAVEEQNTATLDISRSVAEVAEGTQEVTTHSRSMSDAAETTGNAAEQVLTAADELSTQSDVLRSEVDSFLGKLRSA</sequence>
<dbReference type="AlphaFoldDB" id="A0A545TTF4"/>
<dbReference type="Proteomes" id="UP000315252">
    <property type="component" value="Unassembled WGS sequence"/>
</dbReference>
<dbReference type="Gene3D" id="6.10.340.10">
    <property type="match status" value="1"/>
</dbReference>
<dbReference type="PROSITE" id="PS50111">
    <property type="entry name" value="CHEMOTAXIS_TRANSDUC_2"/>
    <property type="match status" value="1"/>
</dbReference>
<dbReference type="InterPro" id="IPR029150">
    <property type="entry name" value="dCache_3"/>
</dbReference>
<feature type="region of interest" description="Disordered" evidence="4">
    <location>
        <begin position="362"/>
        <end position="381"/>
    </location>
</feature>
<evidence type="ECO:0000256" key="5">
    <source>
        <dbReference type="SAM" id="Phobius"/>
    </source>
</evidence>
<keyword evidence="9" id="KW-1185">Reference proteome</keyword>
<dbReference type="Pfam" id="PF14827">
    <property type="entry name" value="dCache_3"/>
    <property type="match status" value="1"/>
</dbReference>
<name>A0A545TTF4_9PROT</name>
<evidence type="ECO:0000256" key="3">
    <source>
        <dbReference type="PROSITE-ProRule" id="PRU00284"/>
    </source>
</evidence>
<dbReference type="Pfam" id="PF00672">
    <property type="entry name" value="HAMP"/>
    <property type="match status" value="1"/>
</dbReference>
<dbReference type="PANTHER" id="PTHR32089:SF112">
    <property type="entry name" value="LYSOZYME-LIKE PROTEIN-RELATED"/>
    <property type="match status" value="1"/>
</dbReference>
<organism evidence="8 9">
    <name type="scientific">Denitrobaculum tricleocarpae</name>
    <dbReference type="NCBI Taxonomy" id="2591009"/>
    <lineage>
        <taxon>Bacteria</taxon>
        <taxon>Pseudomonadati</taxon>
        <taxon>Pseudomonadota</taxon>
        <taxon>Alphaproteobacteria</taxon>
        <taxon>Rhodospirillales</taxon>
        <taxon>Rhodospirillaceae</taxon>
        <taxon>Denitrobaculum</taxon>
    </lineage>
</organism>
<dbReference type="PROSITE" id="PS50885">
    <property type="entry name" value="HAMP"/>
    <property type="match status" value="1"/>
</dbReference>
<keyword evidence="5" id="KW-0472">Membrane</keyword>
<comment type="similarity">
    <text evidence="2">Belongs to the methyl-accepting chemotaxis (MCP) protein family.</text>
</comment>
<feature type="transmembrane region" description="Helical" evidence="5">
    <location>
        <begin position="288"/>
        <end position="306"/>
    </location>
</feature>
<dbReference type="GO" id="GO:0016020">
    <property type="term" value="C:membrane"/>
    <property type="evidence" value="ECO:0007669"/>
    <property type="project" value="InterPro"/>
</dbReference>
<feature type="domain" description="HAMP" evidence="7">
    <location>
        <begin position="310"/>
        <end position="363"/>
    </location>
</feature>
<dbReference type="GO" id="GO:0007165">
    <property type="term" value="P:signal transduction"/>
    <property type="evidence" value="ECO:0007669"/>
    <property type="project" value="UniProtKB-KW"/>
</dbReference>
<protein>
    <submittedName>
        <fullName evidence="8">Methyl-accepting chemotaxis protein</fullName>
    </submittedName>
</protein>
<evidence type="ECO:0000313" key="9">
    <source>
        <dbReference type="Proteomes" id="UP000315252"/>
    </source>
</evidence>
<reference evidence="8 9" key="1">
    <citation type="submission" date="2019-06" db="EMBL/GenBank/DDBJ databases">
        <title>Whole genome sequence for Rhodospirillaceae sp. R148.</title>
        <authorList>
            <person name="Wang G."/>
        </authorList>
    </citation>
    <scope>NUCLEOTIDE SEQUENCE [LARGE SCALE GENOMIC DNA]</scope>
    <source>
        <strain evidence="8 9">R148</strain>
    </source>
</reference>
<dbReference type="OrthoDB" id="1776073at2"/>
<dbReference type="SUPFAM" id="SSF103190">
    <property type="entry name" value="Sensory domain-like"/>
    <property type="match status" value="1"/>
</dbReference>
<dbReference type="GO" id="GO:0004888">
    <property type="term" value="F:transmembrane signaling receptor activity"/>
    <property type="evidence" value="ECO:0007669"/>
    <property type="project" value="InterPro"/>
</dbReference>
<dbReference type="InterPro" id="IPR029151">
    <property type="entry name" value="Sensor-like_sf"/>
</dbReference>
<evidence type="ECO:0000256" key="4">
    <source>
        <dbReference type="SAM" id="MobiDB-lite"/>
    </source>
</evidence>
<dbReference type="RefSeq" id="WP_142896213.1">
    <property type="nucleotide sequence ID" value="NZ_ML660054.1"/>
</dbReference>